<dbReference type="Pfam" id="PF01794">
    <property type="entry name" value="Ferric_reduct"/>
    <property type="match status" value="1"/>
</dbReference>
<keyword evidence="6" id="KW-0479">Metal-binding</keyword>
<dbReference type="GO" id="GO:0051537">
    <property type="term" value="F:2 iron, 2 sulfur cluster binding"/>
    <property type="evidence" value="ECO:0007669"/>
    <property type="project" value="UniProtKB-KW"/>
</dbReference>
<evidence type="ECO:0000256" key="12">
    <source>
        <dbReference type="ARBA" id="ARBA00023136"/>
    </source>
</evidence>
<dbReference type="InterPro" id="IPR039261">
    <property type="entry name" value="FNR_nucleotide-bd"/>
</dbReference>
<feature type="transmembrane region" description="Helical" evidence="13">
    <location>
        <begin position="141"/>
        <end position="158"/>
    </location>
</feature>
<keyword evidence="11" id="KW-0411">Iron-sulfur</keyword>
<evidence type="ECO:0000256" key="11">
    <source>
        <dbReference type="ARBA" id="ARBA00023014"/>
    </source>
</evidence>
<evidence type="ECO:0000256" key="2">
    <source>
        <dbReference type="ARBA" id="ARBA00004141"/>
    </source>
</evidence>
<evidence type="ECO:0000259" key="15">
    <source>
        <dbReference type="PROSITE" id="PS51384"/>
    </source>
</evidence>
<evidence type="ECO:0000256" key="5">
    <source>
        <dbReference type="ARBA" id="ARBA00022714"/>
    </source>
</evidence>
<dbReference type="SFLD" id="SFLDS00052">
    <property type="entry name" value="Ferric_Reductase_Domain"/>
    <property type="match status" value="1"/>
</dbReference>
<sequence>MRHIKLALFAILALPSALWLAAEPGVFQSSGFFAARAAAVQYTGVLAIAAMSVAMMLALRPRWPERWTGGLDKMYRLHKWLGITALIVAIVHWLWAQGPKWAVGWGLLERPVRGGVRPVPANPLEALFSSLRGTAEDIGEWAFYAAVVLIALALIRAFPYRWFYKTHRLLAVVYLVLAFHAVVLLDFADWMTPLGVATALLLAGGAYAAGIVLLRRVGTARQVTGRIAEFRYYPGVKTLETIIDVPSGWPGHRAGQFAFAMSDASEGAHPYTIASCWHPDHPRIAFITKELGDHTGRLREKLRAGQEVRVEGPYGCFTFDDDCRHQIWIGGGIGITPFVARMRHMALRGDAPDWPEGQTADLFHATDDVDEVALAKLAQDARTADVRLHVLISPRDGRLTGARIREEVPDWREASIWFCGPAGFGEALRRDFAAQGFPIEARFHQELFDMR</sequence>
<dbReference type="InterPro" id="IPR017927">
    <property type="entry name" value="FAD-bd_FR_type"/>
</dbReference>
<evidence type="ECO:0000256" key="4">
    <source>
        <dbReference type="ARBA" id="ARBA00022692"/>
    </source>
</evidence>
<dbReference type="PROSITE" id="PS51384">
    <property type="entry name" value="FAD_FR"/>
    <property type="match status" value="1"/>
</dbReference>
<evidence type="ECO:0000256" key="10">
    <source>
        <dbReference type="ARBA" id="ARBA00023004"/>
    </source>
</evidence>
<dbReference type="Gene3D" id="2.40.30.10">
    <property type="entry name" value="Translation factors"/>
    <property type="match status" value="1"/>
</dbReference>
<evidence type="ECO:0000313" key="16">
    <source>
        <dbReference type="EMBL" id="QIB33144.1"/>
    </source>
</evidence>
<feature type="transmembrane region" description="Helical" evidence="13">
    <location>
        <begin position="170"/>
        <end position="188"/>
    </location>
</feature>
<evidence type="ECO:0000256" key="3">
    <source>
        <dbReference type="ARBA" id="ARBA00022630"/>
    </source>
</evidence>
<keyword evidence="10" id="KW-0408">Iron</keyword>
<keyword evidence="3" id="KW-0285">Flavoprotein</keyword>
<evidence type="ECO:0000256" key="1">
    <source>
        <dbReference type="ARBA" id="ARBA00001974"/>
    </source>
</evidence>
<accession>A0A6P1YMY4</accession>
<keyword evidence="14" id="KW-0732">Signal</keyword>
<dbReference type="RefSeq" id="WP_163074242.1">
    <property type="nucleotide sequence ID" value="NZ_CP048630.1"/>
</dbReference>
<proteinExistence type="predicted"/>
<feature type="signal peptide" evidence="14">
    <location>
        <begin position="1"/>
        <end position="21"/>
    </location>
</feature>
<evidence type="ECO:0000256" key="14">
    <source>
        <dbReference type="SAM" id="SignalP"/>
    </source>
</evidence>
<evidence type="ECO:0000256" key="7">
    <source>
        <dbReference type="ARBA" id="ARBA00022827"/>
    </source>
</evidence>
<dbReference type="SUPFAM" id="SSF52343">
    <property type="entry name" value="Ferredoxin reductase-like, C-terminal NADP-linked domain"/>
    <property type="match status" value="1"/>
</dbReference>
<keyword evidence="4 13" id="KW-0812">Transmembrane</keyword>
<protein>
    <submittedName>
        <fullName evidence="16">Ferric reductase</fullName>
    </submittedName>
</protein>
<dbReference type="CDD" id="cd06198">
    <property type="entry name" value="FNR_like_3"/>
    <property type="match status" value="1"/>
</dbReference>
<dbReference type="Proteomes" id="UP000464751">
    <property type="component" value="Chromosome"/>
</dbReference>
<dbReference type="SUPFAM" id="SSF63380">
    <property type="entry name" value="Riboflavin synthase domain-like"/>
    <property type="match status" value="1"/>
</dbReference>
<dbReference type="SFLD" id="SFLDG01168">
    <property type="entry name" value="Ferric_reductase_subgroup_(FRE"/>
    <property type="match status" value="1"/>
</dbReference>
<reference evidence="16 17" key="1">
    <citation type="submission" date="2020-02" db="EMBL/GenBank/DDBJ databases">
        <authorList>
            <person name="Li G."/>
        </authorList>
    </citation>
    <scope>NUCLEOTIDE SEQUENCE [LARGE SCALE GENOMIC DNA]</scope>
    <source>
        <strain evidence="16 17">DSM 102029</strain>
    </source>
</reference>
<name>A0A6P1YMY4_9HYPH</name>
<dbReference type="KEGG" id="apra:G3A50_05055"/>
<dbReference type="GO" id="GO:0016020">
    <property type="term" value="C:membrane"/>
    <property type="evidence" value="ECO:0007669"/>
    <property type="project" value="UniProtKB-SubCell"/>
</dbReference>
<dbReference type="InterPro" id="IPR013130">
    <property type="entry name" value="Fe3_Rdtase_TM_dom"/>
</dbReference>
<keyword evidence="9" id="KW-0560">Oxidoreductase</keyword>
<gene>
    <name evidence="16" type="ORF">G3A50_05055</name>
</gene>
<feature type="chain" id="PRO_5027046435" evidence="14">
    <location>
        <begin position="22"/>
        <end position="451"/>
    </location>
</feature>
<dbReference type="PANTHER" id="PTHR47354:SF8">
    <property type="entry name" value="1,2-PHENYLACETYL-COA EPOXIDASE, SUBUNIT E"/>
    <property type="match status" value="1"/>
</dbReference>
<evidence type="ECO:0000256" key="6">
    <source>
        <dbReference type="ARBA" id="ARBA00022723"/>
    </source>
</evidence>
<keyword evidence="8 13" id="KW-1133">Transmembrane helix</keyword>
<dbReference type="InterPro" id="IPR017938">
    <property type="entry name" value="Riboflavin_synthase-like_b-brl"/>
</dbReference>
<keyword evidence="5" id="KW-0001">2Fe-2S</keyword>
<comment type="subcellular location">
    <subcellularLocation>
        <location evidence="2">Membrane</location>
        <topology evidence="2">Multi-pass membrane protein</topology>
    </subcellularLocation>
</comment>
<evidence type="ECO:0000256" key="9">
    <source>
        <dbReference type="ARBA" id="ARBA00023002"/>
    </source>
</evidence>
<dbReference type="Gene3D" id="3.40.50.80">
    <property type="entry name" value="Nucleotide-binding domain of ferredoxin-NADP reductase (FNR) module"/>
    <property type="match status" value="1"/>
</dbReference>
<evidence type="ECO:0000313" key="17">
    <source>
        <dbReference type="Proteomes" id="UP000464751"/>
    </source>
</evidence>
<keyword evidence="7" id="KW-0274">FAD</keyword>
<comment type="cofactor">
    <cofactor evidence="1">
        <name>FAD</name>
        <dbReference type="ChEBI" id="CHEBI:57692"/>
    </cofactor>
</comment>
<dbReference type="AlphaFoldDB" id="A0A6P1YMY4"/>
<organism evidence="16 17">
    <name type="scientific">Ancylobacter pratisalsi</name>
    <dbReference type="NCBI Taxonomy" id="1745854"/>
    <lineage>
        <taxon>Bacteria</taxon>
        <taxon>Pseudomonadati</taxon>
        <taxon>Pseudomonadota</taxon>
        <taxon>Alphaproteobacteria</taxon>
        <taxon>Hyphomicrobiales</taxon>
        <taxon>Xanthobacteraceae</taxon>
        <taxon>Ancylobacter</taxon>
    </lineage>
</organism>
<dbReference type="GO" id="GO:0050660">
    <property type="term" value="F:flavin adenine dinucleotide binding"/>
    <property type="evidence" value="ECO:0007669"/>
    <property type="project" value="TreeGrafter"/>
</dbReference>
<dbReference type="GO" id="GO:0016491">
    <property type="term" value="F:oxidoreductase activity"/>
    <property type="evidence" value="ECO:0007669"/>
    <property type="project" value="UniProtKB-KW"/>
</dbReference>
<keyword evidence="12 13" id="KW-0472">Membrane</keyword>
<feature type="transmembrane region" description="Helical" evidence="13">
    <location>
        <begin position="80"/>
        <end position="96"/>
    </location>
</feature>
<dbReference type="PANTHER" id="PTHR47354">
    <property type="entry name" value="NADH OXIDOREDUCTASE HCR"/>
    <property type="match status" value="1"/>
</dbReference>
<dbReference type="InterPro" id="IPR050415">
    <property type="entry name" value="MRET"/>
</dbReference>
<feature type="domain" description="FAD-binding FR-type" evidence="15">
    <location>
        <begin position="220"/>
        <end position="320"/>
    </location>
</feature>
<keyword evidence="17" id="KW-1185">Reference proteome</keyword>
<evidence type="ECO:0000256" key="8">
    <source>
        <dbReference type="ARBA" id="ARBA00022989"/>
    </source>
</evidence>
<feature type="transmembrane region" description="Helical" evidence="13">
    <location>
        <begin position="194"/>
        <end position="214"/>
    </location>
</feature>
<feature type="transmembrane region" description="Helical" evidence="13">
    <location>
        <begin position="39"/>
        <end position="59"/>
    </location>
</feature>
<dbReference type="GO" id="GO:0046872">
    <property type="term" value="F:metal ion binding"/>
    <property type="evidence" value="ECO:0007669"/>
    <property type="project" value="UniProtKB-KW"/>
</dbReference>
<dbReference type="EMBL" id="CP048630">
    <property type="protein sequence ID" value="QIB33144.1"/>
    <property type="molecule type" value="Genomic_DNA"/>
</dbReference>
<evidence type="ECO:0000256" key="13">
    <source>
        <dbReference type="SAM" id="Phobius"/>
    </source>
</evidence>